<dbReference type="EMBL" id="BAABKO010000002">
    <property type="protein sequence ID" value="GAA4770020.1"/>
    <property type="molecule type" value="Genomic_DNA"/>
</dbReference>
<feature type="transmembrane region" description="Helical" evidence="7">
    <location>
        <begin position="39"/>
        <end position="59"/>
    </location>
</feature>
<evidence type="ECO:0000259" key="9">
    <source>
        <dbReference type="PROSITE" id="PS50928"/>
    </source>
</evidence>
<reference evidence="11" key="1">
    <citation type="journal article" date="2019" name="Int. J. Syst. Evol. Microbiol.">
        <title>The Global Catalogue of Microorganisms (GCM) 10K type strain sequencing project: providing services to taxonomists for standard genome sequencing and annotation.</title>
        <authorList>
            <consortium name="The Broad Institute Genomics Platform"/>
            <consortium name="The Broad Institute Genome Sequencing Center for Infectious Disease"/>
            <person name="Wu L."/>
            <person name="Ma J."/>
        </authorList>
    </citation>
    <scope>NUCLEOTIDE SEQUENCE [LARGE SCALE GENOMIC DNA]</scope>
    <source>
        <strain evidence="11">JCM 18537</strain>
    </source>
</reference>
<keyword evidence="6 7" id="KW-0472">Membrane</keyword>
<protein>
    <submittedName>
        <fullName evidence="10">Sugar ABC transporter permease</fullName>
    </submittedName>
</protein>
<organism evidence="10 11">
    <name type="scientific">Microbacterium gilvum</name>
    <dbReference type="NCBI Taxonomy" id="1336204"/>
    <lineage>
        <taxon>Bacteria</taxon>
        <taxon>Bacillati</taxon>
        <taxon>Actinomycetota</taxon>
        <taxon>Actinomycetes</taxon>
        <taxon>Micrococcales</taxon>
        <taxon>Microbacteriaceae</taxon>
        <taxon>Microbacterium</taxon>
    </lineage>
</organism>
<comment type="similarity">
    <text evidence="7">Belongs to the binding-protein-dependent transport system permease family.</text>
</comment>
<feature type="domain" description="ABC transmembrane type-1" evidence="9">
    <location>
        <begin position="99"/>
        <end position="312"/>
    </location>
</feature>
<comment type="subcellular location">
    <subcellularLocation>
        <location evidence="1 7">Cell membrane</location>
        <topology evidence="1 7">Multi-pass membrane protein</topology>
    </subcellularLocation>
</comment>
<evidence type="ECO:0000313" key="10">
    <source>
        <dbReference type="EMBL" id="GAA4770020.1"/>
    </source>
</evidence>
<name>A0ABP9A0A8_9MICO</name>
<dbReference type="InterPro" id="IPR000515">
    <property type="entry name" value="MetI-like"/>
</dbReference>
<dbReference type="PANTHER" id="PTHR30193:SF37">
    <property type="entry name" value="INNER MEMBRANE ABC TRANSPORTER PERMEASE PROTEIN YCJO"/>
    <property type="match status" value="1"/>
</dbReference>
<evidence type="ECO:0000313" key="11">
    <source>
        <dbReference type="Proteomes" id="UP001501645"/>
    </source>
</evidence>
<comment type="caution">
    <text evidence="10">The sequence shown here is derived from an EMBL/GenBank/DDBJ whole genome shotgun (WGS) entry which is preliminary data.</text>
</comment>
<evidence type="ECO:0000256" key="7">
    <source>
        <dbReference type="RuleBase" id="RU363032"/>
    </source>
</evidence>
<evidence type="ECO:0000256" key="3">
    <source>
        <dbReference type="ARBA" id="ARBA00022475"/>
    </source>
</evidence>
<keyword evidence="5 7" id="KW-1133">Transmembrane helix</keyword>
<feature type="transmembrane region" description="Helical" evidence="7">
    <location>
        <begin position="239"/>
        <end position="256"/>
    </location>
</feature>
<dbReference type="InterPro" id="IPR051393">
    <property type="entry name" value="ABC_transporter_permease"/>
</dbReference>
<feature type="transmembrane region" description="Helical" evidence="7">
    <location>
        <begin position="293"/>
        <end position="315"/>
    </location>
</feature>
<keyword evidence="3" id="KW-1003">Cell membrane</keyword>
<evidence type="ECO:0000256" key="5">
    <source>
        <dbReference type="ARBA" id="ARBA00022989"/>
    </source>
</evidence>
<accession>A0ABP9A0A8</accession>
<proteinExistence type="inferred from homology"/>
<keyword evidence="4 7" id="KW-0812">Transmembrane</keyword>
<dbReference type="Pfam" id="PF00528">
    <property type="entry name" value="BPD_transp_1"/>
    <property type="match status" value="1"/>
</dbReference>
<keyword evidence="2 7" id="KW-0813">Transport</keyword>
<dbReference type="SUPFAM" id="SSF160964">
    <property type="entry name" value="MalF N-terminal region-like"/>
    <property type="match status" value="1"/>
</dbReference>
<evidence type="ECO:0000256" key="1">
    <source>
        <dbReference type="ARBA" id="ARBA00004651"/>
    </source>
</evidence>
<sequence length="324" mass="36215">MSASTLETKAVTTTRRRGYRPPPQLGGRRRGNVIARRRNLSAFLFLLPGSLVLLLFVFYPTLTTLSVSFTDASGLNIPQFIGLENYVKAFTDPDSLNAMWNTIVYAVFYAPLVIIAALALALLLNRKDLPFRSFLRTIIFLPFIISMAVSALAWTFLIDPNTGLIPYWFSLIGIQLPDVLQSTTWAMPTVVLVAVWKNFGYFMVIFIAGLQGISGELYEAAKIDGANAWSRFLHVTLPGLRSTMTYIIILAANGAFQTFDQIYVMTQGGPQRMTETLVYRIYTEGFTGFRQGYAASLSFILMLITMTVGVIQLIINARQEKDLR</sequence>
<dbReference type="InterPro" id="IPR035906">
    <property type="entry name" value="MetI-like_sf"/>
</dbReference>
<dbReference type="PROSITE" id="PS50928">
    <property type="entry name" value="ABC_TM1"/>
    <property type="match status" value="1"/>
</dbReference>
<evidence type="ECO:0000256" key="4">
    <source>
        <dbReference type="ARBA" id="ARBA00022692"/>
    </source>
</evidence>
<dbReference type="CDD" id="cd06261">
    <property type="entry name" value="TM_PBP2"/>
    <property type="match status" value="1"/>
</dbReference>
<evidence type="ECO:0000256" key="2">
    <source>
        <dbReference type="ARBA" id="ARBA00022448"/>
    </source>
</evidence>
<dbReference type="Proteomes" id="UP001501645">
    <property type="component" value="Unassembled WGS sequence"/>
</dbReference>
<dbReference type="PANTHER" id="PTHR30193">
    <property type="entry name" value="ABC TRANSPORTER PERMEASE PROTEIN"/>
    <property type="match status" value="1"/>
</dbReference>
<feature type="region of interest" description="Disordered" evidence="8">
    <location>
        <begin position="1"/>
        <end position="29"/>
    </location>
</feature>
<gene>
    <name evidence="10" type="ORF">GCM10023351_12170</name>
</gene>
<feature type="transmembrane region" description="Helical" evidence="7">
    <location>
        <begin position="137"/>
        <end position="158"/>
    </location>
</feature>
<dbReference type="Gene3D" id="1.10.3720.10">
    <property type="entry name" value="MetI-like"/>
    <property type="match status" value="1"/>
</dbReference>
<dbReference type="SUPFAM" id="SSF161098">
    <property type="entry name" value="MetI-like"/>
    <property type="match status" value="1"/>
</dbReference>
<evidence type="ECO:0000256" key="8">
    <source>
        <dbReference type="SAM" id="MobiDB-lite"/>
    </source>
</evidence>
<feature type="compositionally biased region" description="Polar residues" evidence="8">
    <location>
        <begin position="1"/>
        <end position="11"/>
    </location>
</feature>
<feature type="transmembrane region" description="Helical" evidence="7">
    <location>
        <begin position="103"/>
        <end position="125"/>
    </location>
</feature>
<evidence type="ECO:0000256" key="6">
    <source>
        <dbReference type="ARBA" id="ARBA00023136"/>
    </source>
</evidence>
<keyword evidence="11" id="KW-1185">Reference proteome</keyword>
<dbReference type="RefSeq" id="WP_345437099.1">
    <property type="nucleotide sequence ID" value="NZ_BAABKO010000002.1"/>
</dbReference>